<dbReference type="Pfam" id="PF12717">
    <property type="entry name" value="Cnd1"/>
    <property type="match status" value="1"/>
</dbReference>
<evidence type="ECO:0000259" key="13">
    <source>
        <dbReference type="Pfam" id="PF12922"/>
    </source>
</evidence>
<dbReference type="Pfam" id="PF12922">
    <property type="entry name" value="Cnd1_N"/>
    <property type="match status" value="1"/>
</dbReference>
<feature type="compositionally biased region" description="Acidic residues" evidence="11">
    <location>
        <begin position="1031"/>
        <end position="1040"/>
    </location>
</feature>
<feature type="region of interest" description="Disordered" evidence="11">
    <location>
        <begin position="993"/>
        <end position="1040"/>
    </location>
</feature>
<dbReference type="GO" id="GO:0051301">
    <property type="term" value="P:cell division"/>
    <property type="evidence" value="ECO:0007669"/>
    <property type="project" value="UniProtKB-KW"/>
</dbReference>
<evidence type="ECO:0000256" key="5">
    <source>
        <dbReference type="ARBA" id="ARBA00022618"/>
    </source>
</evidence>
<dbReference type="PANTHER" id="PTHR14222">
    <property type="entry name" value="CONDENSIN"/>
    <property type="match status" value="1"/>
</dbReference>
<comment type="similarity">
    <text evidence="3 10">Belongs to the CND1 (condensin subunit 1) family.</text>
</comment>
<sequence>MSALPAFVLADELLAVRDAEHTVAGEHDLSTAQSDETATLLTSTIDALSNASSIENDDTFSQLLSLVKHYAVLAGNQRLTLLDGLSAAYNSAIDGATASLSEGTDAYRAWASPLERLAFAMHWVILTAERAASTREERAAAPPPKGARRGGRGGAKTATTARLAAAASQHSGTVDLTGYDWSGVLPGLLNVLLRSLRLSTALLFPATATRDAFVSCSLKPALMLQETESHLKIVAVKTGIFRIICTSVKNHAQAFAVQSGLIQALAYYEHLAEPSAELLFMMASEYDHERLADDILRDVGAREFGGMDTKSPRCFARFLIRLTELAPRMMLRNISLLMKHLDSESYPMRNSLIEILGLMIKELTMTDDALPSGDQAGRGDGSSRDTAASGTGGNEGNADAQRGSAEARKKQVKHFWELLFERFLDVNSYVRVKAVAVCVKLCDLPAKFPSQRTTLTDLASQALCDKSSSVRKGAIALLTRLVLTHPYGVLHGGELDYAEWQARLTGVDAQLKQFEAKLNLPADNDEEEEEEEELDEEEAIEEEASIIMATPRRRAERRTKKRRSSTGGQGALDVAAAGLSAEDAQKVITLRLTRRYYVDALHFINQLSGAMPLLSQLLVSKSKAEVLESMEFFRVAYEYRIPGADAGVRKMVHLIWTKDNTLTAASALGEDGDGSQLKGIRSRLLEVYRALYFDPVPDLSGRDNVARIARNMVERTFNATLAELTSLEELLRTMCAEDMVHPEVVAKLWGVYSAPRAMPRAQRRGAIIVLSMLAVAHREIVADHVDAMLSVGLGPLGSKDIILAKYTCVALSRVGGSIKKIKGALSDEQVRFPMSHPMFAKLRAAVMWQAPPSNVAVTAAVDKGEWFSLAENAIQTIYLLGEQPDALCSEIIRSMTLRVFGPHGPALKQAGDDASDDGTILDTGSDADDVTVREGTPKPDNQTAKQSKGSLAPAFSLAQLLFIVGHVALKQIVYIELIEREYKRRKAEADKAKLAARDANAGEDETAGGKAKNGRSKKGDKADAPSSDAPTTDELDQVAGNAEDEIGDVVGEVREKELLFGHNSLLALFGPVCGQICSAPKAYPNEYLRKAAVMSMCKFMCVSSEYCEAHLPLLLSIVASSTDAVVRSNVVIALGDIAISFGHLVDENSERLYAGLSDRDLGVKKHTLMVLTHLILNGMIKVKGQLGEMAKCIEDPEERVSDLAKLFFSELATKENAVYNNLPDIISHLSIGAHAVDEDKFARIMGYIFQFIDKEKQAENVVEKLCQRFRLTTEPRQWRDVAYCLSLLPFKSDRSVKRLIEGLPFYQDKLHDVGVYNSFQAIVQSIKGRGRVPGAAAAMSGSEGDLAEFEAILEQYKAKAEEETALAAAAARKKSRKKGENAFKKPTMPKNAAALATHRSRKRGNSNDDDQDDQDEDDENVTPTKSAKAPQRQTRPTRGRARKVVAESDDEEEDDANDSDY</sequence>
<keyword evidence="8" id="KW-0539">Nucleus</keyword>
<dbReference type="InterPro" id="IPR016024">
    <property type="entry name" value="ARM-type_fold"/>
</dbReference>
<evidence type="ECO:0000256" key="9">
    <source>
        <dbReference type="ARBA" id="ARBA00023306"/>
    </source>
</evidence>
<evidence type="ECO:0000256" key="6">
    <source>
        <dbReference type="ARBA" id="ARBA00022776"/>
    </source>
</evidence>
<dbReference type="GO" id="GO:0000796">
    <property type="term" value="C:condensin complex"/>
    <property type="evidence" value="ECO:0007669"/>
    <property type="project" value="TreeGrafter"/>
</dbReference>
<dbReference type="SUPFAM" id="SSF48371">
    <property type="entry name" value="ARM repeat"/>
    <property type="match status" value="1"/>
</dbReference>
<keyword evidence="5 10" id="KW-0132">Cell division</keyword>
<evidence type="ECO:0000256" key="2">
    <source>
        <dbReference type="ARBA" id="ARBA00004286"/>
    </source>
</evidence>
<dbReference type="Gene3D" id="1.25.10.10">
    <property type="entry name" value="Leucine-rich Repeat Variant"/>
    <property type="match status" value="2"/>
</dbReference>
<evidence type="ECO:0000256" key="8">
    <source>
        <dbReference type="ARBA" id="ARBA00023242"/>
    </source>
</evidence>
<feature type="compositionally biased region" description="Acidic residues" evidence="11">
    <location>
        <begin position="1407"/>
        <end position="1420"/>
    </location>
</feature>
<comment type="subcellular location">
    <subcellularLocation>
        <location evidence="2">Chromosome</location>
    </subcellularLocation>
    <subcellularLocation>
        <location evidence="1">Nucleus</location>
    </subcellularLocation>
</comment>
<dbReference type="PIRSF" id="PIRSF017127">
    <property type="entry name" value="Condensin_D2"/>
    <property type="match status" value="1"/>
</dbReference>
<dbReference type="EMBL" id="CCYA01000277">
    <property type="protein sequence ID" value="CEH19157.1"/>
    <property type="molecule type" value="Genomic_DNA"/>
</dbReference>
<feature type="compositionally biased region" description="Polar residues" evidence="11">
    <location>
        <begin position="1421"/>
        <end position="1434"/>
    </location>
</feature>
<dbReference type="InterPro" id="IPR007673">
    <property type="entry name" value="Condensin_cplx_su1"/>
</dbReference>
<dbReference type="OrthoDB" id="436262at2759"/>
<feature type="region of interest" description="Disordered" evidence="11">
    <location>
        <begin position="908"/>
        <end position="947"/>
    </location>
</feature>
<evidence type="ECO:0000256" key="7">
    <source>
        <dbReference type="ARBA" id="ARBA00023067"/>
    </source>
</evidence>
<proteinExistence type="inferred from homology"/>
<reference evidence="14 15" key="1">
    <citation type="submission" date="2014-09" db="EMBL/GenBank/DDBJ databases">
        <authorList>
            <person name="Magalhaes I.L.F."/>
            <person name="Oliveira U."/>
            <person name="Santos F.R."/>
            <person name="Vidigal T.H.D.A."/>
            <person name="Brescovit A.D."/>
            <person name="Santos A.J."/>
        </authorList>
    </citation>
    <scope>NUCLEOTIDE SEQUENCE [LARGE SCALE GENOMIC DNA]</scope>
</reference>
<dbReference type="PANTHER" id="PTHR14222:SF2">
    <property type="entry name" value="CONDENSIN COMPLEX SUBUNIT 1"/>
    <property type="match status" value="1"/>
</dbReference>
<keyword evidence="4" id="KW-0158">Chromosome</keyword>
<evidence type="ECO:0000256" key="3">
    <source>
        <dbReference type="ARBA" id="ARBA00009606"/>
    </source>
</evidence>
<dbReference type="GO" id="GO:0000779">
    <property type="term" value="C:condensed chromosome, centromeric region"/>
    <property type="evidence" value="ECO:0007669"/>
    <property type="project" value="TreeGrafter"/>
</dbReference>
<comment type="function">
    <text evidence="10">Regulatory subunit of the condensin complex, a complex required for conversion of interphase chromatin into mitotic-like condense chromosomes. The condensin complex probably introduces positive supercoils into relaxed DNA in the presence of type I topoisomerases and converts nicked DNA into positive knotted forms in the presence of type II topoisomerases.</text>
</comment>
<feature type="region of interest" description="Disordered" evidence="11">
    <location>
        <begin position="134"/>
        <end position="154"/>
    </location>
</feature>
<feature type="compositionally biased region" description="Acidic residues" evidence="11">
    <location>
        <begin position="523"/>
        <end position="544"/>
    </location>
</feature>
<keyword evidence="7 10" id="KW-0226">DNA condensation</keyword>
<keyword evidence="9 10" id="KW-0131">Cell cycle</keyword>
<keyword evidence="15" id="KW-1185">Reference proteome</keyword>
<evidence type="ECO:0000256" key="4">
    <source>
        <dbReference type="ARBA" id="ARBA00022454"/>
    </source>
</evidence>
<evidence type="ECO:0000256" key="11">
    <source>
        <dbReference type="SAM" id="MobiDB-lite"/>
    </source>
</evidence>
<feature type="domain" description="Condensin complex subunit 1 N-terminal" evidence="13">
    <location>
        <begin position="77"/>
        <end position="257"/>
    </location>
</feature>
<feature type="region of interest" description="Disordered" evidence="11">
    <location>
        <begin position="1369"/>
        <end position="1461"/>
    </location>
</feature>
<dbReference type="STRING" id="401625.A0A0P1BQH2"/>
<organism evidence="14 15">
    <name type="scientific">Ceraceosorus bombacis</name>
    <dbReference type="NCBI Taxonomy" id="401625"/>
    <lineage>
        <taxon>Eukaryota</taxon>
        <taxon>Fungi</taxon>
        <taxon>Dikarya</taxon>
        <taxon>Basidiomycota</taxon>
        <taxon>Ustilaginomycotina</taxon>
        <taxon>Exobasidiomycetes</taxon>
        <taxon>Ceraceosorales</taxon>
        <taxon>Ceraceosoraceae</taxon>
        <taxon>Ceraceosorus</taxon>
    </lineage>
</organism>
<evidence type="ECO:0000313" key="14">
    <source>
        <dbReference type="EMBL" id="CEH19157.1"/>
    </source>
</evidence>
<evidence type="ECO:0000256" key="1">
    <source>
        <dbReference type="ARBA" id="ARBA00004123"/>
    </source>
</evidence>
<dbReference type="InterPro" id="IPR011989">
    <property type="entry name" value="ARM-like"/>
</dbReference>
<dbReference type="GO" id="GO:0042393">
    <property type="term" value="F:histone binding"/>
    <property type="evidence" value="ECO:0007669"/>
    <property type="project" value="TreeGrafter"/>
</dbReference>
<feature type="region of interest" description="Disordered" evidence="11">
    <location>
        <begin position="369"/>
        <end position="404"/>
    </location>
</feature>
<dbReference type="GO" id="GO:0005634">
    <property type="term" value="C:nucleus"/>
    <property type="evidence" value="ECO:0007669"/>
    <property type="project" value="UniProtKB-SubCell"/>
</dbReference>
<feature type="compositionally biased region" description="Basic residues" evidence="11">
    <location>
        <begin position="551"/>
        <end position="564"/>
    </location>
</feature>
<dbReference type="Proteomes" id="UP000054845">
    <property type="component" value="Unassembled WGS sequence"/>
</dbReference>
<protein>
    <recommendedName>
        <fullName evidence="10">Condensin complex subunit 1</fullName>
    </recommendedName>
</protein>
<name>A0A0P1BQH2_9BASI</name>
<keyword evidence="6 10" id="KW-0498">Mitosis</keyword>
<evidence type="ECO:0000313" key="15">
    <source>
        <dbReference type="Proteomes" id="UP000054845"/>
    </source>
</evidence>
<evidence type="ECO:0000256" key="10">
    <source>
        <dbReference type="PIRNR" id="PIRNR017127"/>
    </source>
</evidence>
<feature type="domain" description="Condensin complex subunit 1 C-terminal" evidence="12">
    <location>
        <begin position="1125"/>
        <end position="1286"/>
    </location>
</feature>
<dbReference type="GO" id="GO:0007076">
    <property type="term" value="P:mitotic chromosome condensation"/>
    <property type="evidence" value="ECO:0007669"/>
    <property type="project" value="InterPro"/>
</dbReference>
<dbReference type="InterPro" id="IPR032682">
    <property type="entry name" value="Cnd1_C"/>
</dbReference>
<feature type="compositionally biased region" description="Acidic residues" evidence="11">
    <location>
        <begin position="1447"/>
        <end position="1461"/>
    </location>
</feature>
<dbReference type="GO" id="GO:0010032">
    <property type="term" value="P:meiotic chromosome condensation"/>
    <property type="evidence" value="ECO:0007669"/>
    <property type="project" value="TreeGrafter"/>
</dbReference>
<evidence type="ECO:0000259" key="12">
    <source>
        <dbReference type="Pfam" id="PF12717"/>
    </source>
</evidence>
<dbReference type="InterPro" id="IPR024324">
    <property type="entry name" value="Condensin_cplx_su1_N"/>
</dbReference>
<accession>A0A0P1BQH2</accession>
<dbReference type="InterPro" id="IPR026971">
    <property type="entry name" value="CND1/NCAPD3"/>
</dbReference>
<feature type="region of interest" description="Disordered" evidence="11">
    <location>
        <begin position="519"/>
        <end position="569"/>
    </location>
</feature>